<comment type="function">
    <text evidence="1 8">Peptide chain release factor 1 directs the termination of translation in response to the peptide chain termination codons UAG and UAA.</text>
</comment>
<evidence type="ECO:0000256" key="2">
    <source>
        <dbReference type="ARBA" id="ARBA00004496"/>
    </source>
</evidence>
<evidence type="ECO:0000256" key="4">
    <source>
        <dbReference type="ARBA" id="ARBA00022481"/>
    </source>
</evidence>
<feature type="modified residue" description="N5-methylglutamine" evidence="8">
    <location>
        <position position="233"/>
    </location>
</feature>
<evidence type="ECO:0000256" key="7">
    <source>
        <dbReference type="ARBA" id="ARBA00050039"/>
    </source>
</evidence>
<feature type="domain" description="Prokaryotic-type class I peptide chain release factors" evidence="10">
    <location>
        <begin position="226"/>
        <end position="242"/>
    </location>
</feature>
<dbReference type="RefSeq" id="WP_034438459.1">
    <property type="nucleotide sequence ID" value="NZ_CAACYI010000001.1"/>
</dbReference>
<dbReference type="SMART" id="SM00937">
    <property type="entry name" value="PCRF"/>
    <property type="match status" value="1"/>
</dbReference>
<dbReference type="SUPFAM" id="SSF75620">
    <property type="entry name" value="Release factor"/>
    <property type="match status" value="1"/>
</dbReference>
<feature type="region of interest" description="Disordered" evidence="9">
    <location>
        <begin position="285"/>
        <end position="310"/>
    </location>
</feature>
<evidence type="ECO:0000259" key="10">
    <source>
        <dbReference type="PROSITE" id="PS00745"/>
    </source>
</evidence>
<feature type="compositionally biased region" description="Basic and acidic residues" evidence="9">
    <location>
        <begin position="285"/>
        <end position="306"/>
    </location>
</feature>
<dbReference type="Pfam" id="PF00472">
    <property type="entry name" value="RF-1"/>
    <property type="match status" value="1"/>
</dbReference>
<evidence type="ECO:0000313" key="12">
    <source>
        <dbReference type="Proteomes" id="UP000377798"/>
    </source>
</evidence>
<dbReference type="Proteomes" id="UP000377798">
    <property type="component" value="Unassembled WGS sequence"/>
</dbReference>
<dbReference type="InterPro" id="IPR000352">
    <property type="entry name" value="Pep_chain_release_fac_I"/>
</dbReference>
<organism evidence="11 12">
    <name type="scientific">Urinicoccus massiliensis</name>
    <dbReference type="NCBI Taxonomy" id="1723382"/>
    <lineage>
        <taxon>Bacteria</taxon>
        <taxon>Bacillati</taxon>
        <taxon>Bacillota</taxon>
        <taxon>Tissierellia</taxon>
        <taxon>Tissierellales</taxon>
        <taxon>Peptoniphilaceae</taxon>
        <taxon>Urinicoccus</taxon>
    </lineage>
</organism>
<dbReference type="InterPro" id="IPR045853">
    <property type="entry name" value="Pep_chain_release_fac_I_sf"/>
</dbReference>
<comment type="similarity">
    <text evidence="3 8">Belongs to the prokaryotic/mitochondrial release factor family.</text>
</comment>
<dbReference type="InterPro" id="IPR004373">
    <property type="entry name" value="RF-1"/>
</dbReference>
<dbReference type="GO" id="GO:0005829">
    <property type="term" value="C:cytosol"/>
    <property type="evidence" value="ECO:0007669"/>
    <property type="project" value="UniProtKB-ARBA"/>
</dbReference>
<accession>A0A8H2R160</accession>
<comment type="caution">
    <text evidence="11">The sequence shown here is derived from an EMBL/GenBank/DDBJ whole genome shotgun (WGS) entry which is preliminary data.</text>
</comment>
<comment type="subcellular location">
    <subcellularLocation>
        <location evidence="2 8">Cytoplasm</location>
    </subcellularLocation>
</comment>
<evidence type="ECO:0000313" key="11">
    <source>
        <dbReference type="EMBL" id="VFB16348.1"/>
    </source>
</evidence>
<dbReference type="Pfam" id="PF03462">
    <property type="entry name" value="PCRF"/>
    <property type="match status" value="1"/>
</dbReference>
<evidence type="ECO:0000256" key="3">
    <source>
        <dbReference type="ARBA" id="ARBA00010835"/>
    </source>
</evidence>
<evidence type="ECO:0000256" key="8">
    <source>
        <dbReference type="HAMAP-Rule" id="MF_00093"/>
    </source>
</evidence>
<dbReference type="FunFam" id="3.30.70.1660:FF:000002">
    <property type="entry name" value="Peptide chain release factor 1"/>
    <property type="match status" value="1"/>
</dbReference>
<dbReference type="GO" id="GO:0016149">
    <property type="term" value="F:translation release factor activity, codon specific"/>
    <property type="evidence" value="ECO:0007669"/>
    <property type="project" value="UniProtKB-UniRule"/>
</dbReference>
<dbReference type="NCBIfam" id="NF001859">
    <property type="entry name" value="PRK00591.1"/>
    <property type="match status" value="1"/>
</dbReference>
<dbReference type="InterPro" id="IPR050057">
    <property type="entry name" value="Prokaryotic/Mito_RF"/>
</dbReference>
<proteinExistence type="inferred from homology"/>
<evidence type="ECO:0000256" key="1">
    <source>
        <dbReference type="ARBA" id="ARBA00002986"/>
    </source>
</evidence>
<evidence type="ECO:0000256" key="9">
    <source>
        <dbReference type="SAM" id="MobiDB-lite"/>
    </source>
</evidence>
<dbReference type="Gene3D" id="6.10.140.1950">
    <property type="match status" value="1"/>
</dbReference>
<gene>
    <name evidence="11" type="primary">prfA_1</name>
    <name evidence="8" type="synonym">prfA</name>
    <name evidence="11" type="ORF">NCTC13150_00870</name>
</gene>
<dbReference type="PROSITE" id="PS00745">
    <property type="entry name" value="RF_PROK_I"/>
    <property type="match status" value="1"/>
</dbReference>
<dbReference type="Gene3D" id="3.30.160.20">
    <property type="match status" value="1"/>
</dbReference>
<dbReference type="FunFam" id="3.30.70.1660:FF:000004">
    <property type="entry name" value="Peptide chain release factor 1"/>
    <property type="match status" value="1"/>
</dbReference>
<dbReference type="FunFam" id="3.30.160.20:FF:000004">
    <property type="entry name" value="Peptide chain release factor 1"/>
    <property type="match status" value="1"/>
</dbReference>
<dbReference type="InterPro" id="IPR005139">
    <property type="entry name" value="PCRF"/>
</dbReference>
<dbReference type="NCBIfam" id="TIGR00019">
    <property type="entry name" value="prfA"/>
    <property type="match status" value="1"/>
</dbReference>
<dbReference type="AlphaFoldDB" id="A0A8H2R160"/>
<name>A0A8H2R160_9FIRM</name>
<keyword evidence="5 8" id="KW-0963">Cytoplasm</keyword>
<protein>
    <recommendedName>
        <fullName evidence="7 8">Peptide chain release factor 1</fullName>
        <shortName evidence="8">RF-1</shortName>
    </recommendedName>
</protein>
<dbReference type="HAMAP" id="MF_00093">
    <property type="entry name" value="Rel_fac_1"/>
    <property type="match status" value="1"/>
</dbReference>
<dbReference type="PANTHER" id="PTHR43804">
    <property type="entry name" value="LD18447P"/>
    <property type="match status" value="1"/>
</dbReference>
<dbReference type="Gene3D" id="3.30.70.1660">
    <property type="match status" value="1"/>
</dbReference>
<dbReference type="EMBL" id="CAACYI010000001">
    <property type="protein sequence ID" value="VFB16348.1"/>
    <property type="molecule type" value="Genomic_DNA"/>
</dbReference>
<keyword evidence="6 8" id="KW-0648">Protein biosynthesis</keyword>
<comment type="PTM">
    <text evidence="8">Methylated by PrmC. Methylation increases the termination efficiency of RF1.</text>
</comment>
<sequence length="354" mass="40161">MYDKLSVFEDRLKELEGLMIDPAVISDSQSFQKYAIEHGELLPVVEKYRQYRKLSEDLASAKSLFNEPLDEEMKELVKEEITQNEEDLARVENELKILLVPKDKNDDKNVIIEIRAGAGGDEAALFAGVLFRQYLRYAEKHNWQTDVLNTNEIGIGGYKEVIFMVQGKGAYSRLKYESGVHRVQRVPETESSGRIHTSTATVVVLPEVEDIEVEIDETEIRVDYFRSSGHGGQSVNTTDSAVRLTHIPTGIVVSCQDEKSQIKNKAKAMTILKSRIYDQMQAEQNKEISAEKKSQIGSGDRSERIRTYNYPQGRVTDHRINFTSHQIDAINDGDLDELIDALTAYDQAEKVKNI</sequence>
<dbReference type="PANTHER" id="PTHR43804:SF7">
    <property type="entry name" value="LD18447P"/>
    <property type="match status" value="1"/>
</dbReference>
<keyword evidence="4 8" id="KW-0488">Methylation</keyword>
<keyword evidence="12" id="KW-1185">Reference proteome</keyword>
<evidence type="ECO:0000256" key="5">
    <source>
        <dbReference type="ARBA" id="ARBA00022490"/>
    </source>
</evidence>
<evidence type="ECO:0000256" key="6">
    <source>
        <dbReference type="ARBA" id="ARBA00022917"/>
    </source>
</evidence>
<reference evidence="11 12" key="1">
    <citation type="submission" date="2019-02" db="EMBL/GenBank/DDBJ databases">
        <authorList>
            <consortium name="Pathogen Informatics"/>
        </authorList>
    </citation>
    <scope>NUCLEOTIDE SEQUENCE [LARGE SCALE GENOMIC DNA]</scope>
    <source>
        <strain evidence="11 12">3012STDY7089603</strain>
    </source>
</reference>